<gene>
    <name evidence="2" type="ORF">Metus_0565</name>
</gene>
<comment type="caution">
    <text evidence="2">The sequence shown here is derived from an EMBL/GenBank/DDBJ whole genome shotgun (WGS) entry which is preliminary data.</text>
</comment>
<feature type="transmembrane region" description="Helical" evidence="1">
    <location>
        <begin position="83"/>
        <end position="104"/>
    </location>
</feature>
<dbReference type="AlphaFoldDB" id="A0A444L886"/>
<evidence type="ECO:0000313" key="3">
    <source>
        <dbReference type="Proteomes" id="UP000288215"/>
    </source>
</evidence>
<sequence length="113" mass="11952">MVVFGLRTTPIVIAAVLLGFAVVYAPLFALSVVNNGPMSGHGSLDLQTSQPKNGSEINVTENYARAYNDRISEAIPDSPAAPLLGPIVVVSMGLIVSATAYISLKRKARVLER</sequence>
<accession>A0A444L886</accession>
<reference evidence="2 3" key="1">
    <citation type="submission" date="2018-12" db="EMBL/GenBank/DDBJ databases">
        <title>The complete genome of the methanogenic archaea of the candidate phylum Verstraetearchaeota, obtained from the metagenome of underground thermal water.</title>
        <authorList>
            <person name="Kadnikov V.V."/>
            <person name="Mardanov A.V."/>
            <person name="Beletsky A.V."/>
            <person name="Karnachuk O.V."/>
            <person name="Ravin N.V."/>
        </authorList>
    </citation>
    <scope>NUCLEOTIDE SEQUENCE [LARGE SCALE GENOMIC DNA]</scope>
    <source>
        <strain evidence="2">Ch88</strain>
    </source>
</reference>
<proteinExistence type="predicted"/>
<name>A0A444L886_METS7</name>
<keyword evidence="1" id="KW-0472">Membrane</keyword>
<evidence type="ECO:0000256" key="1">
    <source>
        <dbReference type="SAM" id="Phobius"/>
    </source>
</evidence>
<dbReference type="EMBL" id="RXGA01000002">
    <property type="protein sequence ID" value="RWX73786.1"/>
    <property type="molecule type" value="Genomic_DNA"/>
</dbReference>
<evidence type="ECO:0000313" key="2">
    <source>
        <dbReference type="EMBL" id="RWX73786.1"/>
    </source>
</evidence>
<feature type="transmembrane region" description="Helical" evidence="1">
    <location>
        <begin position="12"/>
        <end position="33"/>
    </location>
</feature>
<keyword evidence="1" id="KW-0812">Transmembrane</keyword>
<dbReference type="Proteomes" id="UP000288215">
    <property type="component" value="Unassembled WGS sequence"/>
</dbReference>
<organism evidence="2 3">
    <name type="scientific">Methanosuratincola subterraneus</name>
    <dbReference type="NCBI Taxonomy" id="2593994"/>
    <lineage>
        <taxon>Archaea</taxon>
        <taxon>Thermoproteota</taxon>
        <taxon>Methanosuratincolia</taxon>
        <taxon>Candidatus Methanomethylicales</taxon>
        <taxon>Candidatus Methanomethylicaceae</taxon>
        <taxon>Candidatus Methanosuratincola (ex Vanwonterghem et al. 2016)</taxon>
    </lineage>
</organism>
<keyword evidence="1" id="KW-1133">Transmembrane helix</keyword>
<protein>
    <submittedName>
        <fullName evidence="2">Uncharacterized protein</fullName>
    </submittedName>
</protein>